<accession>A0A8H4TRI9</accession>
<proteinExistence type="predicted"/>
<evidence type="ECO:0000313" key="3">
    <source>
        <dbReference type="Proteomes" id="UP000622797"/>
    </source>
</evidence>
<dbReference type="AlphaFoldDB" id="A0A8H4TRI9"/>
<feature type="region of interest" description="Disordered" evidence="1">
    <location>
        <begin position="1"/>
        <end position="22"/>
    </location>
</feature>
<dbReference type="EMBL" id="JABEXW010000524">
    <property type="protein sequence ID" value="KAF4962786.1"/>
    <property type="molecule type" value="Genomic_DNA"/>
</dbReference>
<comment type="caution">
    <text evidence="2">The sequence shown here is derived from an EMBL/GenBank/DDBJ whole genome shotgun (WGS) entry which is preliminary data.</text>
</comment>
<name>A0A8H4TRI9_9HYPO</name>
<reference evidence="2" key="2">
    <citation type="submission" date="2020-05" db="EMBL/GenBank/DDBJ databases">
        <authorList>
            <person name="Kim H.-S."/>
            <person name="Proctor R.H."/>
            <person name="Brown D.W."/>
        </authorList>
    </citation>
    <scope>NUCLEOTIDE SEQUENCE</scope>
    <source>
        <strain evidence="2">NRRL 20472</strain>
    </source>
</reference>
<sequence>MATQEEKKKPIIVSGWDNDGEEPKQRVEVTFDDPNHEEVPIAQLVAQLAQTVSAQQVLIKQLQETTEAMKKEIELLKAAGGRSRTGSLDLDECDFDSDDSEKRLEREIMKDMYPSEKEEDSDEEYTRMDED</sequence>
<evidence type="ECO:0000313" key="2">
    <source>
        <dbReference type="EMBL" id="KAF4962786.1"/>
    </source>
</evidence>
<feature type="compositionally biased region" description="Acidic residues" evidence="1">
    <location>
        <begin position="89"/>
        <end position="99"/>
    </location>
</feature>
<evidence type="ECO:0000256" key="1">
    <source>
        <dbReference type="SAM" id="MobiDB-lite"/>
    </source>
</evidence>
<protein>
    <submittedName>
        <fullName evidence="2">Uncharacterized protein</fullName>
    </submittedName>
</protein>
<keyword evidence="3" id="KW-1185">Reference proteome</keyword>
<gene>
    <name evidence="2" type="ORF">FSARC_9161</name>
</gene>
<organism evidence="2 3">
    <name type="scientific">Fusarium sarcochroum</name>
    <dbReference type="NCBI Taxonomy" id="1208366"/>
    <lineage>
        <taxon>Eukaryota</taxon>
        <taxon>Fungi</taxon>
        <taxon>Dikarya</taxon>
        <taxon>Ascomycota</taxon>
        <taxon>Pezizomycotina</taxon>
        <taxon>Sordariomycetes</taxon>
        <taxon>Hypocreomycetidae</taxon>
        <taxon>Hypocreales</taxon>
        <taxon>Nectriaceae</taxon>
        <taxon>Fusarium</taxon>
        <taxon>Fusarium lateritium species complex</taxon>
    </lineage>
</organism>
<reference evidence="2" key="1">
    <citation type="journal article" date="2020" name="BMC Genomics">
        <title>Correction to: Identification and distribution of gene clusters required for synthesis of sphingolipid metabolism inhibitors in diverse species of the filamentous fungus Fusarium.</title>
        <authorList>
            <person name="Kim H.S."/>
            <person name="Lohmar J.M."/>
            <person name="Busman M."/>
            <person name="Brown D.W."/>
            <person name="Naumann T.A."/>
            <person name="Divon H.H."/>
            <person name="Lysoe E."/>
            <person name="Uhlig S."/>
            <person name="Proctor R.H."/>
        </authorList>
    </citation>
    <scope>NUCLEOTIDE SEQUENCE</scope>
    <source>
        <strain evidence="2">NRRL 20472</strain>
    </source>
</reference>
<feature type="compositionally biased region" description="Basic and acidic residues" evidence="1">
    <location>
        <begin position="100"/>
        <end position="116"/>
    </location>
</feature>
<feature type="region of interest" description="Disordered" evidence="1">
    <location>
        <begin position="80"/>
        <end position="131"/>
    </location>
</feature>
<dbReference type="Proteomes" id="UP000622797">
    <property type="component" value="Unassembled WGS sequence"/>
</dbReference>